<comment type="caution">
    <text evidence="1">The sequence shown here is derived from an EMBL/GenBank/DDBJ whole genome shotgun (WGS) entry which is preliminary data.</text>
</comment>
<accession>A0A6L8MTY5</accession>
<protein>
    <submittedName>
        <fullName evidence="1">Uncharacterized protein</fullName>
    </submittedName>
</protein>
<dbReference type="RefSeq" id="WP_161021746.1">
    <property type="nucleotide sequence ID" value="NZ_WWCP01000070.1"/>
</dbReference>
<reference evidence="1 2" key="1">
    <citation type="submission" date="2019-12" db="EMBL/GenBank/DDBJ databases">
        <title>Novel species isolated from a subtropical stream in China.</title>
        <authorList>
            <person name="Lu H."/>
        </authorList>
    </citation>
    <scope>NUCLEOTIDE SEQUENCE [LARGE SCALE GENOMIC DNA]</scope>
    <source>
        <strain evidence="1 2">FT50W</strain>
    </source>
</reference>
<sequence length="66" mass="7461">MSTQVNLEIALEKLHQLQHEDGDLGATYWYEISCLLKEASLYKARALAAEEKLAEIERVNGQNNLS</sequence>
<name>A0A6L8MTY5_9BURK</name>
<gene>
    <name evidence="1" type="ORF">GTP44_26425</name>
</gene>
<dbReference type="EMBL" id="WWCP01000070">
    <property type="protein sequence ID" value="MYM85454.1"/>
    <property type="molecule type" value="Genomic_DNA"/>
</dbReference>
<proteinExistence type="predicted"/>
<evidence type="ECO:0000313" key="1">
    <source>
        <dbReference type="EMBL" id="MYM85454.1"/>
    </source>
</evidence>
<dbReference type="Proteomes" id="UP000474565">
    <property type="component" value="Unassembled WGS sequence"/>
</dbReference>
<organism evidence="1 2">
    <name type="scientific">Duganella lactea</name>
    <dbReference type="NCBI Taxonomy" id="2692173"/>
    <lineage>
        <taxon>Bacteria</taxon>
        <taxon>Pseudomonadati</taxon>
        <taxon>Pseudomonadota</taxon>
        <taxon>Betaproteobacteria</taxon>
        <taxon>Burkholderiales</taxon>
        <taxon>Oxalobacteraceae</taxon>
        <taxon>Telluria group</taxon>
        <taxon>Duganella</taxon>
    </lineage>
</organism>
<dbReference type="AlphaFoldDB" id="A0A6L8MTY5"/>
<evidence type="ECO:0000313" key="2">
    <source>
        <dbReference type="Proteomes" id="UP000474565"/>
    </source>
</evidence>